<feature type="compositionally biased region" description="Basic residues" evidence="9">
    <location>
        <begin position="343"/>
        <end position="353"/>
    </location>
</feature>
<reference evidence="11 12" key="1">
    <citation type="submission" date="2024-02" db="EMBL/GenBank/DDBJ databases">
        <title>A draft genome for the cacao thread blight pathogen Marasmius crinis-equi.</title>
        <authorList>
            <person name="Cohen S.P."/>
            <person name="Baruah I.K."/>
            <person name="Amoako-Attah I."/>
            <person name="Bukari Y."/>
            <person name="Meinhardt L.W."/>
            <person name="Bailey B.A."/>
        </authorList>
    </citation>
    <scope>NUCLEOTIDE SEQUENCE [LARGE SCALE GENOMIC DNA]</scope>
    <source>
        <strain evidence="11 12">GH-76</strain>
    </source>
</reference>
<protein>
    <submittedName>
        <fullName evidence="11">Slx4p interacting protein</fullName>
    </submittedName>
</protein>
<proteinExistence type="inferred from homology"/>
<comment type="subunit">
    <text evidence="8">Forms a heterodimer with SLX4.</text>
</comment>
<comment type="similarity">
    <text evidence="8">Belongs to the SLX1 family.</text>
</comment>
<comment type="cofactor">
    <cofactor evidence="8">
        <name>a divalent metal cation</name>
        <dbReference type="ChEBI" id="CHEBI:60240"/>
    </cofactor>
</comment>
<dbReference type="Gene3D" id="3.40.1440.10">
    <property type="entry name" value="GIY-YIG endonuclease"/>
    <property type="match status" value="1"/>
</dbReference>
<keyword evidence="4 8" id="KW-0378">Hydrolase</keyword>
<comment type="function">
    <text evidence="8">Catalytic subunit of the SLX1-SLX4 structure-specific endonuclease that resolves DNA secondary structures generated during DNA repair and recombination. Has endonuclease activity towards branched DNA substrates, introducing single-strand cuts in duplex DNA close to junctions with ss-DNA.</text>
</comment>
<evidence type="ECO:0000256" key="8">
    <source>
        <dbReference type="HAMAP-Rule" id="MF_03100"/>
    </source>
</evidence>
<evidence type="ECO:0000256" key="5">
    <source>
        <dbReference type="ARBA" id="ARBA00023172"/>
    </source>
</evidence>
<dbReference type="Gene3D" id="3.30.40.10">
    <property type="entry name" value="Zinc/RING finger domain, C3HC4 (zinc finger)"/>
    <property type="match status" value="1"/>
</dbReference>
<evidence type="ECO:0000256" key="3">
    <source>
        <dbReference type="ARBA" id="ARBA00022763"/>
    </source>
</evidence>
<keyword evidence="7 8" id="KW-0539">Nucleus</keyword>
<evidence type="ECO:0000256" key="4">
    <source>
        <dbReference type="ARBA" id="ARBA00022801"/>
    </source>
</evidence>
<evidence type="ECO:0000256" key="2">
    <source>
        <dbReference type="ARBA" id="ARBA00022759"/>
    </source>
</evidence>
<evidence type="ECO:0000313" key="12">
    <source>
        <dbReference type="Proteomes" id="UP001465976"/>
    </source>
</evidence>
<gene>
    <name evidence="11" type="primary">SLX1</name>
    <name evidence="11" type="ORF">V5O48_000174</name>
</gene>
<dbReference type="HAMAP" id="MF_03100">
    <property type="entry name" value="Endonuc_su_Slx1"/>
    <property type="match status" value="1"/>
</dbReference>
<dbReference type="InterPro" id="IPR027520">
    <property type="entry name" value="Slx1"/>
</dbReference>
<keyword evidence="1 8" id="KW-0540">Nuclease</keyword>
<sequence>MPLTRKPRTGTRSTLLSHNFPPFYACYLLKSIKTSSSKANYIGSTPDPPRRIRQHNGELTQGAWKTRSKRPWVMQLIVYGFPSKLAALQFEWAWQHPHVSRHIRDSSGKPIFSSSGRYLKQNIGILRHMVSNHPYNTWPLQLKIFTPEAQKCWAELSKSKSTSLASLPLPRGFTVDVELEGVDAKSGMVGSGRKKPIEVKDEDFTALHMKKHLDMLASGTTLACAICKEELTGYATDPLSYALCPQHSCLSVSHLTCLSNKFLSETSSSSSKANHLMIPRGGVCPGCSNYILWGHVVKGSYRRAAGGASTTEDIDEEVENADMFVSDSEINVTTPSSSPKSKPSNRKKGKGKAKQIDDSSEGEVFDFSAADAYVSSDDNQLPSLQLQRPATSTSPRKRPRAKASNIFADGGQPEKSPSSSEDTPKRKRGRPPKVPATVASPTTPKRGRPRKTPLVSSPPKRTLHAASSSTGELPQERSFRSLYDSESSHDDITDVDTLEFQETLARSMSNLTVSSPSPPPAVIELSD</sequence>
<keyword evidence="3 8" id="KW-0227">DNA damage</keyword>
<keyword evidence="2 8" id="KW-0255">Endonuclease</keyword>
<evidence type="ECO:0000259" key="10">
    <source>
        <dbReference type="PROSITE" id="PS50164"/>
    </source>
</evidence>
<dbReference type="InterPro" id="IPR000305">
    <property type="entry name" value="GIY-YIG_endonuc"/>
</dbReference>
<comment type="caution">
    <text evidence="8">Lacks conserved residue(s) required for the propagation of feature annotation.</text>
</comment>
<feature type="region of interest" description="Disordered" evidence="9">
    <location>
        <begin position="327"/>
        <end position="363"/>
    </location>
</feature>
<evidence type="ECO:0000313" key="11">
    <source>
        <dbReference type="EMBL" id="KAL0581806.1"/>
    </source>
</evidence>
<dbReference type="InterPro" id="IPR048749">
    <property type="entry name" value="SLX1_C"/>
</dbReference>
<dbReference type="Proteomes" id="UP001465976">
    <property type="component" value="Unassembled WGS sequence"/>
</dbReference>
<dbReference type="CDD" id="cd10455">
    <property type="entry name" value="GIY-YIG_SLX1"/>
    <property type="match status" value="1"/>
</dbReference>
<dbReference type="InterPro" id="IPR017956">
    <property type="entry name" value="AT_hook_DNA-bd_motif"/>
</dbReference>
<dbReference type="InterPro" id="IPR035901">
    <property type="entry name" value="GIY-YIG_endonuc_sf"/>
</dbReference>
<feature type="compositionally biased region" description="Polar residues" evidence="9">
    <location>
        <begin position="376"/>
        <end position="394"/>
    </location>
</feature>
<dbReference type="EMBL" id="JBAHYK010000003">
    <property type="protein sequence ID" value="KAL0581806.1"/>
    <property type="molecule type" value="Genomic_DNA"/>
</dbReference>
<keyword evidence="12" id="KW-1185">Reference proteome</keyword>
<name>A0ABR3G1S9_9AGAR</name>
<dbReference type="PRINTS" id="PR00929">
    <property type="entry name" value="ATHOOK"/>
</dbReference>
<dbReference type="Pfam" id="PF01541">
    <property type="entry name" value="GIY-YIG"/>
    <property type="match status" value="1"/>
</dbReference>
<dbReference type="PANTHER" id="PTHR20208">
    <property type="entry name" value="STRUCTURE-SPECIFIC ENDONUCLEASE SUBUNIT SLX1"/>
    <property type="match status" value="1"/>
</dbReference>
<feature type="domain" description="GIY-YIG" evidence="10">
    <location>
        <begin position="22"/>
        <end position="104"/>
    </location>
</feature>
<dbReference type="SUPFAM" id="SSF82771">
    <property type="entry name" value="GIY-YIG endonuclease"/>
    <property type="match status" value="1"/>
</dbReference>
<evidence type="ECO:0000256" key="6">
    <source>
        <dbReference type="ARBA" id="ARBA00023204"/>
    </source>
</evidence>
<keyword evidence="6 8" id="KW-0234">DNA repair</keyword>
<dbReference type="Pfam" id="PF21202">
    <property type="entry name" value="SLX1_C"/>
    <property type="match status" value="1"/>
</dbReference>
<dbReference type="PROSITE" id="PS50164">
    <property type="entry name" value="GIY_YIG"/>
    <property type="match status" value="1"/>
</dbReference>
<accession>A0ABR3G1S9</accession>
<keyword evidence="5 8" id="KW-0233">DNA recombination</keyword>
<organism evidence="11 12">
    <name type="scientific">Marasmius crinis-equi</name>
    <dbReference type="NCBI Taxonomy" id="585013"/>
    <lineage>
        <taxon>Eukaryota</taxon>
        <taxon>Fungi</taxon>
        <taxon>Dikarya</taxon>
        <taxon>Basidiomycota</taxon>
        <taxon>Agaricomycotina</taxon>
        <taxon>Agaricomycetes</taxon>
        <taxon>Agaricomycetidae</taxon>
        <taxon>Agaricales</taxon>
        <taxon>Marasmiineae</taxon>
        <taxon>Marasmiaceae</taxon>
        <taxon>Marasmius</taxon>
    </lineage>
</organism>
<comment type="subcellular location">
    <subcellularLocation>
        <location evidence="8">Nucleus</location>
    </subcellularLocation>
</comment>
<evidence type="ECO:0000256" key="7">
    <source>
        <dbReference type="ARBA" id="ARBA00023242"/>
    </source>
</evidence>
<dbReference type="InterPro" id="IPR013083">
    <property type="entry name" value="Znf_RING/FYVE/PHD"/>
</dbReference>
<evidence type="ECO:0000256" key="1">
    <source>
        <dbReference type="ARBA" id="ARBA00022722"/>
    </source>
</evidence>
<comment type="caution">
    <text evidence="11">The sequence shown here is derived from an EMBL/GenBank/DDBJ whole genome shotgun (WGS) entry which is preliminary data.</text>
</comment>
<evidence type="ECO:0000256" key="9">
    <source>
        <dbReference type="SAM" id="MobiDB-lite"/>
    </source>
</evidence>
<feature type="region of interest" description="Disordered" evidence="9">
    <location>
        <begin position="376"/>
        <end position="491"/>
    </location>
</feature>
<dbReference type="InterPro" id="IPR050381">
    <property type="entry name" value="SLX1_endonuclease"/>
</dbReference>
<dbReference type="PANTHER" id="PTHR20208:SF10">
    <property type="entry name" value="STRUCTURE-SPECIFIC ENDONUCLEASE SUBUNIT SLX1"/>
    <property type="match status" value="1"/>
</dbReference>